<dbReference type="PANTHER" id="PTHR47894">
    <property type="entry name" value="HTH-TYPE TRANSCRIPTIONAL REGULATOR GADX"/>
    <property type="match status" value="1"/>
</dbReference>
<evidence type="ECO:0000256" key="1">
    <source>
        <dbReference type="ARBA" id="ARBA00023015"/>
    </source>
</evidence>
<dbReference type="InterPro" id="IPR009057">
    <property type="entry name" value="Homeodomain-like_sf"/>
</dbReference>
<keyword evidence="1" id="KW-0805">Transcription regulation</keyword>
<reference evidence="5 6" key="1">
    <citation type="submission" date="2021-05" db="EMBL/GenBank/DDBJ databases">
        <authorList>
            <person name="Kumar R."/>
            <person name="Kumar A."/>
            <person name="Mukhia S."/>
        </authorList>
    </citation>
    <scope>NUCLEOTIDE SEQUENCE [LARGE SCALE GENOMIC DNA]</scope>
    <source>
        <strain evidence="5 6">ERMR7:08</strain>
    </source>
</reference>
<sequence>MQRKLKAEGTSFQEILHRTREALARHYLSQEAMTTGEIAFLLGFDDPRSFYRAFQSWTGLTPRSAELEAV</sequence>
<dbReference type="Proteomes" id="UP001212421">
    <property type="component" value="Chromosome"/>
</dbReference>
<gene>
    <name evidence="5" type="ORF">KIV56_01265</name>
</gene>
<proteinExistence type="predicted"/>
<evidence type="ECO:0000313" key="5">
    <source>
        <dbReference type="EMBL" id="WBM80227.1"/>
    </source>
</evidence>
<dbReference type="SMART" id="SM00342">
    <property type="entry name" value="HTH_ARAC"/>
    <property type="match status" value="1"/>
</dbReference>
<dbReference type="Pfam" id="PF12833">
    <property type="entry name" value="HTH_18"/>
    <property type="match status" value="1"/>
</dbReference>
<dbReference type="EMBL" id="CP075584">
    <property type="protein sequence ID" value="WBM80227.1"/>
    <property type="molecule type" value="Genomic_DNA"/>
</dbReference>
<dbReference type="Gene3D" id="1.10.10.60">
    <property type="entry name" value="Homeodomain-like"/>
    <property type="match status" value="1"/>
</dbReference>
<dbReference type="SUPFAM" id="SSF46689">
    <property type="entry name" value="Homeodomain-like"/>
    <property type="match status" value="1"/>
</dbReference>
<feature type="domain" description="HTH araC/xylS-type" evidence="4">
    <location>
        <begin position="1"/>
        <end position="68"/>
    </location>
</feature>
<evidence type="ECO:0000256" key="3">
    <source>
        <dbReference type="ARBA" id="ARBA00023163"/>
    </source>
</evidence>
<accession>A0ABY7NEM9</accession>
<dbReference type="PROSITE" id="PS01124">
    <property type="entry name" value="HTH_ARAC_FAMILY_2"/>
    <property type="match status" value="1"/>
</dbReference>
<dbReference type="PANTHER" id="PTHR47894:SF1">
    <property type="entry name" value="HTH-TYPE TRANSCRIPTIONAL REGULATOR VQSM"/>
    <property type="match status" value="1"/>
</dbReference>
<protein>
    <submittedName>
        <fullName evidence="5">Helix-turn-helix domain-containing protein</fullName>
    </submittedName>
</protein>
<keyword evidence="6" id="KW-1185">Reference proteome</keyword>
<organism evidence="5 6">
    <name type="scientific">Cryobacterium breve</name>
    <dbReference type="NCBI Taxonomy" id="1259258"/>
    <lineage>
        <taxon>Bacteria</taxon>
        <taxon>Bacillati</taxon>
        <taxon>Actinomycetota</taxon>
        <taxon>Actinomycetes</taxon>
        <taxon>Micrococcales</taxon>
        <taxon>Microbacteriaceae</taxon>
        <taxon>Cryobacterium</taxon>
    </lineage>
</organism>
<evidence type="ECO:0000256" key="2">
    <source>
        <dbReference type="ARBA" id="ARBA00023125"/>
    </source>
</evidence>
<evidence type="ECO:0000313" key="6">
    <source>
        <dbReference type="Proteomes" id="UP001212421"/>
    </source>
</evidence>
<dbReference type="RefSeq" id="WP_281534863.1">
    <property type="nucleotide sequence ID" value="NZ_CP075584.1"/>
</dbReference>
<keyword evidence="2" id="KW-0238">DNA-binding</keyword>
<keyword evidence="3" id="KW-0804">Transcription</keyword>
<dbReference type="InterPro" id="IPR018060">
    <property type="entry name" value="HTH_AraC"/>
</dbReference>
<evidence type="ECO:0000259" key="4">
    <source>
        <dbReference type="PROSITE" id="PS01124"/>
    </source>
</evidence>
<name>A0ABY7NEM9_9MICO</name>